<sequence>MRVANVGGDVEPRMSPKRGARALDPQSPTAAASIGFHVSPFSEEKLPSANRCRASVGRGGVERRRPTLEQLLAGWQGRQIARTAGCLSRGGEARSSTLCHSSATDVRHFIVLGAGSSGLHAYFHQ</sequence>
<gene>
    <name evidence="2" type="ORF">DSL92_06890</name>
</gene>
<protein>
    <submittedName>
        <fullName evidence="2">Uncharacterized protein</fullName>
    </submittedName>
</protein>
<evidence type="ECO:0000256" key="1">
    <source>
        <dbReference type="SAM" id="MobiDB-lite"/>
    </source>
</evidence>
<organism evidence="2">
    <name type="scientific">Billgrantia gudaonensis</name>
    <dbReference type="NCBI Taxonomy" id="376427"/>
    <lineage>
        <taxon>Bacteria</taxon>
        <taxon>Pseudomonadati</taxon>
        <taxon>Pseudomonadota</taxon>
        <taxon>Gammaproteobacteria</taxon>
        <taxon>Oceanospirillales</taxon>
        <taxon>Halomonadaceae</taxon>
        <taxon>Billgrantia</taxon>
    </lineage>
</organism>
<comment type="caution">
    <text evidence="2">The sequence shown here is derived from an EMBL/GenBank/DDBJ whole genome shotgun (WGS) entry which is preliminary data.</text>
</comment>
<feature type="region of interest" description="Disordered" evidence="1">
    <location>
        <begin position="1"/>
        <end position="29"/>
    </location>
</feature>
<evidence type="ECO:0000313" key="2">
    <source>
        <dbReference type="EMBL" id="RUA22217.1"/>
    </source>
</evidence>
<name>A0A3S0NDS7_9GAMM</name>
<reference evidence="2" key="1">
    <citation type="submission" date="2018-12" db="EMBL/GenBank/DDBJ databases">
        <authorList>
            <person name="Jadhav K."/>
            <person name="Kushwaha B."/>
            <person name="Jadhav I."/>
        </authorList>
    </citation>
    <scope>NUCLEOTIDE SEQUENCE [LARGE SCALE GENOMIC DNA]</scope>
    <source>
        <strain evidence="2">SBS 10</strain>
    </source>
</reference>
<accession>A0A3S0NDS7</accession>
<dbReference type="AlphaFoldDB" id="A0A3S0NDS7"/>
<proteinExistence type="predicted"/>
<dbReference type="EMBL" id="RXHI01000021">
    <property type="protein sequence ID" value="RUA22217.1"/>
    <property type="molecule type" value="Genomic_DNA"/>
</dbReference>